<protein>
    <submittedName>
        <fullName evidence="1">Uncharacterized protein</fullName>
    </submittedName>
</protein>
<dbReference type="RefSeq" id="WP_179757967.1">
    <property type="nucleotide sequence ID" value="NZ_JACCBU010000001.1"/>
</dbReference>
<name>A0A7Y9IEY0_9ACTN</name>
<reference evidence="1 2" key="1">
    <citation type="submission" date="2020-07" db="EMBL/GenBank/DDBJ databases">
        <title>Sequencing the genomes of 1000 actinobacteria strains.</title>
        <authorList>
            <person name="Klenk H.-P."/>
        </authorList>
    </citation>
    <scope>NUCLEOTIDE SEQUENCE [LARGE SCALE GENOMIC DNA]</scope>
    <source>
        <strain evidence="1 2">DSM 22083</strain>
    </source>
</reference>
<gene>
    <name evidence="1" type="ORF">BKA15_006801</name>
</gene>
<evidence type="ECO:0000313" key="2">
    <source>
        <dbReference type="Proteomes" id="UP000569914"/>
    </source>
</evidence>
<evidence type="ECO:0000313" key="1">
    <source>
        <dbReference type="EMBL" id="NYE75472.1"/>
    </source>
</evidence>
<proteinExistence type="predicted"/>
<sequence>MHFAAGRQARRTAEVVDTALAQETRAGIDRLVDHLTADFDDPLLPGLTAAALLQAHRDAEFAALLTDDADRVRAGLITLLGRWAAEGHWLPYSRPGRPSGSCG</sequence>
<keyword evidence="2" id="KW-1185">Reference proteome</keyword>
<organism evidence="1 2">
    <name type="scientific">Microlunatus parietis</name>
    <dbReference type="NCBI Taxonomy" id="682979"/>
    <lineage>
        <taxon>Bacteria</taxon>
        <taxon>Bacillati</taxon>
        <taxon>Actinomycetota</taxon>
        <taxon>Actinomycetes</taxon>
        <taxon>Propionibacteriales</taxon>
        <taxon>Propionibacteriaceae</taxon>
        <taxon>Microlunatus</taxon>
    </lineage>
</organism>
<dbReference type="EMBL" id="JACCBU010000001">
    <property type="protein sequence ID" value="NYE75472.1"/>
    <property type="molecule type" value="Genomic_DNA"/>
</dbReference>
<dbReference type="Proteomes" id="UP000569914">
    <property type="component" value="Unassembled WGS sequence"/>
</dbReference>
<dbReference type="AlphaFoldDB" id="A0A7Y9IEY0"/>
<accession>A0A7Y9IEY0</accession>
<comment type="caution">
    <text evidence="1">The sequence shown here is derived from an EMBL/GenBank/DDBJ whole genome shotgun (WGS) entry which is preliminary data.</text>
</comment>